<name>A0AAJ3FYH2_9PSED</name>
<comment type="caution">
    <text evidence="2">The sequence shown here is derived from an EMBL/GenBank/DDBJ whole genome shotgun (WGS) entry which is preliminary data.</text>
</comment>
<dbReference type="EMBL" id="JABFMS010000042">
    <property type="protein sequence ID" value="NUT83154.1"/>
    <property type="molecule type" value="Genomic_DNA"/>
</dbReference>
<dbReference type="Proteomes" id="UP000562723">
    <property type="component" value="Unassembled WGS sequence"/>
</dbReference>
<feature type="region of interest" description="Disordered" evidence="1">
    <location>
        <begin position="58"/>
        <end position="78"/>
    </location>
</feature>
<feature type="compositionally biased region" description="Polar residues" evidence="1">
    <location>
        <begin position="67"/>
        <end position="78"/>
    </location>
</feature>
<evidence type="ECO:0000313" key="2">
    <source>
        <dbReference type="EMBL" id="NUT83154.1"/>
    </source>
</evidence>
<organism evidence="2 3">
    <name type="scientific">Pseudomonas brassicacearum</name>
    <dbReference type="NCBI Taxonomy" id="930166"/>
    <lineage>
        <taxon>Bacteria</taxon>
        <taxon>Pseudomonadati</taxon>
        <taxon>Pseudomonadota</taxon>
        <taxon>Gammaproteobacteria</taxon>
        <taxon>Pseudomonadales</taxon>
        <taxon>Pseudomonadaceae</taxon>
        <taxon>Pseudomonas</taxon>
    </lineage>
</organism>
<evidence type="ECO:0000313" key="3">
    <source>
        <dbReference type="Proteomes" id="UP000562723"/>
    </source>
</evidence>
<gene>
    <name evidence="2" type="ORF">HNO85_19615</name>
</gene>
<protein>
    <submittedName>
        <fullName evidence="2">Uncharacterized protein</fullName>
    </submittedName>
</protein>
<sequence length="78" mass="9010">MNIYIEKDPAQNRWWVHMDLWAVSFHSREGAVSFVERLNARINAPHSLIPEVKTQEFSKGPPLVQNELPQSIKQLSQA</sequence>
<dbReference type="RefSeq" id="WP_081264411.1">
    <property type="nucleotide sequence ID" value="NZ_CP045701.2"/>
</dbReference>
<proteinExistence type="predicted"/>
<dbReference type="AlphaFoldDB" id="A0AAJ3FYH2"/>
<accession>A0AAJ3FYH2</accession>
<evidence type="ECO:0000256" key="1">
    <source>
        <dbReference type="SAM" id="MobiDB-lite"/>
    </source>
</evidence>
<reference evidence="2 3" key="1">
    <citation type="journal article" date="2020" name="Front. Plant Sci.">
        <title>Isolation of Rhizosphere Bacteria That Improve Quality and Water Stress Tolerance in Greenhouse Ornamentals.</title>
        <authorList>
            <person name="Nordstedt N.P."/>
            <person name="Jones M.L."/>
        </authorList>
    </citation>
    <scope>NUCLEOTIDE SEQUENCE [LARGE SCALE GENOMIC DNA]</scope>
    <source>
        <strain evidence="2 3">C2F7</strain>
    </source>
</reference>